<gene>
    <name evidence="3" type="ORF">DYBT9623_02434</name>
</gene>
<dbReference type="Gene3D" id="3.90.1150.140">
    <property type="match status" value="1"/>
</dbReference>
<sequence>MFLMPRIHECNTNENFNSDTMKLSLYAFYLVANMLLFNNCVNTSASKNPVLTGNDTISTPGANAGLNVPITGADQISEYIPYLKGKKVGIVINQTSIIGSKPMVDSLVALGVNVVAIFGPEHGFRGTASNGDKVSDSVDEKTGIPAISLYGKLKRPTNEQMARLDIVLFDIQDVGARFYTYINTLGHVMEACAENNKEMLILDRPNPNGFLVDGPLLEDHLHSGIGMYRIPISHGLTIAELAQMINGEGWLKNKMQCKLKIIKINNYTHDTPYTLPVLPSPNLNTQQSIMLYPHICMFEGTIVSQGRGTYMPFTVLGAPLLKDKYAFSFTPKSIKGMSETPLHQDKACFGLDLREYDMKEIRKSGKLHLAWLIEMYKAYPDKERFFDRSQSKQMGNFDLLSGTENLRKQIIAGTSEEEIRKSWESGLSQYKETRKKYLLYP</sequence>
<evidence type="ECO:0000313" key="3">
    <source>
        <dbReference type="EMBL" id="CAG5069697.1"/>
    </source>
</evidence>
<comment type="caution">
    <text evidence="3">The sequence shown here is derived from an EMBL/GenBank/DDBJ whole genome shotgun (WGS) entry which is preliminary data.</text>
</comment>
<dbReference type="InterPro" id="IPR048502">
    <property type="entry name" value="NamZ_N"/>
</dbReference>
<evidence type="ECO:0008006" key="5">
    <source>
        <dbReference type="Google" id="ProtNLM"/>
    </source>
</evidence>
<proteinExistence type="predicted"/>
<dbReference type="PANTHER" id="PTHR42915">
    <property type="entry name" value="HYPOTHETICAL 460 KDA PROTEIN IN FEUA-SIGW INTERGENIC REGION [PRECURSOR]"/>
    <property type="match status" value="1"/>
</dbReference>
<name>A0ABM8UQG7_9BACT</name>
<reference evidence="3 4" key="1">
    <citation type="submission" date="2021-04" db="EMBL/GenBank/DDBJ databases">
        <authorList>
            <person name="Rodrigo-Torres L."/>
            <person name="Arahal R. D."/>
            <person name="Lucena T."/>
        </authorList>
    </citation>
    <scope>NUCLEOTIDE SEQUENCE [LARGE SCALE GENOMIC DNA]</scope>
    <source>
        <strain evidence="3 4">CECT 9623</strain>
    </source>
</reference>
<evidence type="ECO:0000259" key="1">
    <source>
        <dbReference type="Pfam" id="PF07075"/>
    </source>
</evidence>
<dbReference type="Pfam" id="PF20732">
    <property type="entry name" value="NamZ_C"/>
    <property type="match status" value="1"/>
</dbReference>
<dbReference type="Gene3D" id="3.40.50.12170">
    <property type="entry name" value="Uncharacterised protein PF07075, DUF1343"/>
    <property type="match status" value="1"/>
</dbReference>
<dbReference type="InterPro" id="IPR008302">
    <property type="entry name" value="NamZ"/>
</dbReference>
<dbReference type="EMBL" id="CAJRAU010000003">
    <property type="protein sequence ID" value="CAG5069697.1"/>
    <property type="molecule type" value="Genomic_DNA"/>
</dbReference>
<dbReference type="PANTHER" id="PTHR42915:SF1">
    <property type="entry name" value="PEPTIDOGLYCAN BETA-N-ACETYLMURAMIDASE NAMZ"/>
    <property type="match status" value="1"/>
</dbReference>
<protein>
    <recommendedName>
        <fullName evidence="5">DUF1343 domain-containing protein</fullName>
    </recommendedName>
</protein>
<keyword evidence="4" id="KW-1185">Reference proteome</keyword>
<dbReference type="Proteomes" id="UP000679725">
    <property type="component" value="Unassembled WGS sequence"/>
</dbReference>
<accession>A0ABM8UQG7</accession>
<dbReference type="Pfam" id="PF07075">
    <property type="entry name" value="NamZ_N"/>
    <property type="match status" value="1"/>
</dbReference>
<feature type="domain" description="Peptidoglycan beta-N-acetylmuramidase NamZ C-terminal" evidence="2">
    <location>
        <begin position="290"/>
        <end position="440"/>
    </location>
</feature>
<dbReference type="InterPro" id="IPR048503">
    <property type="entry name" value="NamZ_C"/>
</dbReference>
<evidence type="ECO:0000313" key="4">
    <source>
        <dbReference type="Proteomes" id="UP000679725"/>
    </source>
</evidence>
<organism evidence="3 4">
    <name type="scientific">Dyadobacter linearis</name>
    <dbReference type="NCBI Taxonomy" id="2823330"/>
    <lineage>
        <taxon>Bacteria</taxon>
        <taxon>Pseudomonadati</taxon>
        <taxon>Bacteroidota</taxon>
        <taxon>Cytophagia</taxon>
        <taxon>Cytophagales</taxon>
        <taxon>Spirosomataceae</taxon>
        <taxon>Dyadobacter</taxon>
    </lineage>
</organism>
<dbReference type="PIRSF" id="PIRSF016719">
    <property type="entry name" value="UCP016719"/>
    <property type="match status" value="1"/>
</dbReference>
<evidence type="ECO:0000259" key="2">
    <source>
        <dbReference type="Pfam" id="PF20732"/>
    </source>
</evidence>
<feature type="domain" description="Peptidoglycan beta-N-acetylmuramidase NamZ N-terminal" evidence="1">
    <location>
        <begin position="88"/>
        <end position="286"/>
    </location>
</feature>